<gene>
    <name evidence="2" type="ORF">OCBIM_22024548mg</name>
</gene>
<keyword evidence="1" id="KW-1133">Transmembrane helix</keyword>
<reference evidence="2" key="1">
    <citation type="submission" date="2015-07" db="EMBL/GenBank/DDBJ databases">
        <title>MeaNS - Measles Nucleotide Surveillance Program.</title>
        <authorList>
            <person name="Tran T."/>
            <person name="Druce J."/>
        </authorList>
    </citation>
    <scope>NUCLEOTIDE SEQUENCE</scope>
    <source>
        <strain evidence="2">UCB-OBI-ISO-001</strain>
        <tissue evidence="2">Gonad</tissue>
    </source>
</reference>
<evidence type="ECO:0000313" key="2">
    <source>
        <dbReference type="EMBL" id="KOF83007.1"/>
    </source>
</evidence>
<protein>
    <submittedName>
        <fullName evidence="2">Uncharacterized protein</fullName>
    </submittedName>
</protein>
<feature type="transmembrane region" description="Helical" evidence="1">
    <location>
        <begin position="27"/>
        <end position="44"/>
    </location>
</feature>
<sequence length="69" mass="8154">MKLGCVHDCYDMHNRSNINITILRSPIQYTFPLVTFVIIHIYLLKKYCSHTFTNTFLNFIFFPSSFAIC</sequence>
<accession>A0A0L8H1E0</accession>
<dbReference type="EMBL" id="KQ419593">
    <property type="protein sequence ID" value="KOF83007.1"/>
    <property type="molecule type" value="Genomic_DNA"/>
</dbReference>
<keyword evidence="1" id="KW-0812">Transmembrane</keyword>
<dbReference type="AlphaFoldDB" id="A0A0L8H1E0"/>
<keyword evidence="1" id="KW-0472">Membrane</keyword>
<organism evidence="2">
    <name type="scientific">Octopus bimaculoides</name>
    <name type="common">California two-spotted octopus</name>
    <dbReference type="NCBI Taxonomy" id="37653"/>
    <lineage>
        <taxon>Eukaryota</taxon>
        <taxon>Metazoa</taxon>
        <taxon>Spiralia</taxon>
        <taxon>Lophotrochozoa</taxon>
        <taxon>Mollusca</taxon>
        <taxon>Cephalopoda</taxon>
        <taxon>Coleoidea</taxon>
        <taxon>Octopodiformes</taxon>
        <taxon>Octopoda</taxon>
        <taxon>Incirrata</taxon>
        <taxon>Octopodidae</taxon>
        <taxon>Octopus</taxon>
    </lineage>
</organism>
<name>A0A0L8H1E0_OCTBM</name>
<evidence type="ECO:0000256" key="1">
    <source>
        <dbReference type="SAM" id="Phobius"/>
    </source>
</evidence>
<proteinExistence type="predicted"/>